<dbReference type="PROSITE" id="PS50109">
    <property type="entry name" value="HIS_KIN"/>
    <property type="match status" value="1"/>
</dbReference>
<feature type="compositionally biased region" description="Basic and acidic residues" evidence="7">
    <location>
        <begin position="410"/>
        <end position="422"/>
    </location>
</feature>
<accession>A0AAD4ENB6</accession>
<evidence type="ECO:0000259" key="9">
    <source>
        <dbReference type="PROSITE" id="PS50110"/>
    </source>
</evidence>
<dbReference type="InterPro" id="IPR003661">
    <property type="entry name" value="HisK_dim/P_dom"/>
</dbReference>
<dbReference type="SUPFAM" id="SSF55874">
    <property type="entry name" value="ATPase domain of HSP90 chaperone/DNA topoisomerase II/histidine kinase"/>
    <property type="match status" value="1"/>
</dbReference>
<sequence length="1502" mass="162229">MGLLECNEDVVRLTLRYIGRADLYSVCLVHPGLRALGEPLLYSDITIGFHGPSPRPITLLLRSILRRPERAVYIRTLSCYDHFIPAQARDKEGKTLPIPMPETDLRSAVSFVEETCLSFRDQWIEELREGTPDAYLALFPVVNLDQLMPALAKVSETLTELRLAGDIGNCLPRNLEKLTLTDDLSWDDECDEVNGRAIVTWLANVRTSAPRLRELCLLFDDSDIEAFMPEILELVRQAGIVMGEDAPRALRLNASRSMVSLFDRRYQHIAEAIRPPEPATSVCENGDARNHTGSECGLSIGDIPVSVVNHLDADVRFCQIQDPTRQFYAGVPIRSPAGVNIGVYCVFDDAPRPGGLDQEQVRFIRDLSVVIMDYLAYKRSHDWYHREQRMVRGLGSFVEGDAALPVPEGAAEKESALSREPENPVGPPPTLKPTEEEAPLAVEMPHAETSAKGDQPELANGGSTVLPARPLKASSAKPPTGPTDEARGGTNIERVFYRAANLIRESLEVEGAVFLDAKIRSYGGLVGNMSPPPPSPSSTDVRHSSMESGSSDEIAQSLASPLPSTSPAVSRVLGFSTSRASSIAGDAVPAEVLPCRERFLHRLLQRYPKGRIFHFEADGALSDPSTSSSGDDSTFGSSTTTSTAGPASPTDEGGASSAVKPKTRLSAAERVIRMFPGARSVAVVPLWDPQTGRLFAGGFLWTRTPTRIFSRENELSYLRVFGLAIMAEVARQTLHAADKTKTDILGSISHELRTPLHGLVGTTEMLRNTDLDGFQKSVLWTLDASARTLLDTVDHLLDFIKANNLRRSSKSKRKAGAPSGQLTHPQPTVSPPLPMMEASGVVSLDLFVEEVLDSVLAGSSYLTMSRTHDLHPPRRPRPVSYPATIPPASATADQTPNGTVSSSRGQVLIYVDIDYSADWSFHVHPGALRRIVMNLFGNSLKFTQSGFIRVSLRQDRQTKQSTSAARLTNVTLTVSDSGRGIGEDYMRDHLFIPFSQEDEFAPGTGLGLNLVHRMVSAVGGTIDVVSKVGEGTTTTVVLPLPHAAGAGDSGARDDQQQQSQHQQQDVDFRRDVQALAGKRLLLRHFETGTRIRPGSFAAEDAKQSSQFQLMKRMCEDALRMTVLSDKEAEGSEPPPDFIVTLTTDSVTSLHKTGSEGLRDACPHVMICQDLASAHSIMSSNADVSWRGNEVLAQPVGPRKLARSLMSALSHWQAAHEDSGAGGPDPSINNPAVQAPRALTPEKDKVPSTTAELDLQQRDDNLREQVPEPVTAEPVSGVLVPPPEDTRSFSPSGQTRPPQKAATTPSQPTSNLSGAVGTTRQKSILIVDDNAINLKILAAYMTRLHYDYTTAQNGLEALQLYAREPSRYACVLTDISMPVMDGLELTRQIRELDRVSGRGRRPGRGRGTSVGTGTGTGTGTGMGTGTGTAVEKGAMGTGTTETGTGNGNGNGLVIIALTGLGGPLVEQDAIASGVDLFLTRPLMFTGLRDSMAAVGLVPPQQRS</sequence>
<dbReference type="Pfam" id="PF02518">
    <property type="entry name" value="HATPase_c"/>
    <property type="match status" value="1"/>
</dbReference>
<feature type="compositionally biased region" description="Basic and acidic residues" evidence="7">
    <location>
        <begin position="1254"/>
        <end position="1265"/>
    </location>
</feature>
<dbReference type="InterPro" id="IPR003594">
    <property type="entry name" value="HATPase_dom"/>
</dbReference>
<dbReference type="InterPro" id="IPR004358">
    <property type="entry name" value="Sig_transdc_His_kin-like_C"/>
</dbReference>
<feature type="region of interest" description="Disordered" evidence="7">
    <location>
        <begin position="526"/>
        <end position="569"/>
    </location>
</feature>
<feature type="region of interest" description="Disordered" evidence="7">
    <location>
        <begin position="1395"/>
        <end position="1424"/>
    </location>
</feature>
<evidence type="ECO:0000256" key="3">
    <source>
        <dbReference type="ARBA" id="ARBA00022553"/>
    </source>
</evidence>
<dbReference type="EC" id="2.7.13.3" evidence="2"/>
<dbReference type="CDD" id="cd17546">
    <property type="entry name" value="REC_hyHK_CKI1_RcsC-like"/>
    <property type="match status" value="1"/>
</dbReference>
<evidence type="ECO:0000256" key="1">
    <source>
        <dbReference type="ARBA" id="ARBA00000085"/>
    </source>
</evidence>
<dbReference type="SUPFAM" id="SSF55781">
    <property type="entry name" value="GAF domain-like"/>
    <property type="match status" value="1"/>
</dbReference>
<dbReference type="SUPFAM" id="SSF52172">
    <property type="entry name" value="CheY-like"/>
    <property type="match status" value="1"/>
</dbReference>
<dbReference type="Pfam" id="PF00512">
    <property type="entry name" value="HisKA"/>
    <property type="match status" value="1"/>
</dbReference>
<dbReference type="InterPro" id="IPR001789">
    <property type="entry name" value="Sig_transdc_resp-reg_receiver"/>
</dbReference>
<feature type="compositionally biased region" description="Gly residues" evidence="7">
    <location>
        <begin position="1404"/>
        <end position="1424"/>
    </location>
</feature>
<protein>
    <recommendedName>
        <fullName evidence="2">histidine kinase</fullName>
        <ecNumber evidence="2">2.7.13.3</ecNumber>
    </recommendedName>
</protein>
<dbReference type="SUPFAM" id="SSF47384">
    <property type="entry name" value="Homodimeric domain of signal transducing histidine kinase"/>
    <property type="match status" value="1"/>
</dbReference>
<comment type="caution">
    <text evidence="10">The sequence shown here is derived from an EMBL/GenBank/DDBJ whole genome shotgun (WGS) entry which is preliminary data.</text>
</comment>
<dbReference type="Proteomes" id="UP001197093">
    <property type="component" value="Unassembled WGS sequence"/>
</dbReference>
<feature type="domain" description="Response regulatory" evidence="9">
    <location>
        <begin position="1322"/>
        <end position="1494"/>
    </location>
</feature>
<feature type="region of interest" description="Disordered" evidence="7">
    <location>
        <begin position="1212"/>
        <end position="1315"/>
    </location>
</feature>
<name>A0AAD4ENB6_9PEZI</name>
<dbReference type="PRINTS" id="PR00344">
    <property type="entry name" value="BCTRLSENSOR"/>
</dbReference>
<dbReference type="GO" id="GO:0009927">
    <property type="term" value="F:histidine phosphotransfer kinase activity"/>
    <property type="evidence" value="ECO:0007669"/>
    <property type="project" value="TreeGrafter"/>
</dbReference>
<comment type="catalytic activity">
    <reaction evidence="1">
        <text>ATP + protein L-histidine = ADP + protein N-phospho-L-histidine.</text>
        <dbReference type="EC" id="2.7.13.3"/>
    </reaction>
</comment>
<feature type="compositionally biased region" description="Low complexity" evidence="7">
    <location>
        <begin position="619"/>
        <end position="651"/>
    </location>
</feature>
<evidence type="ECO:0000256" key="5">
    <source>
        <dbReference type="ARBA" id="ARBA00022777"/>
    </source>
</evidence>
<keyword evidence="3 6" id="KW-0597">Phosphoprotein</keyword>
<dbReference type="Gene3D" id="3.30.565.10">
    <property type="entry name" value="Histidine kinase-like ATPase, C-terminal domain"/>
    <property type="match status" value="1"/>
</dbReference>
<evidence type="ECO:0000259" key="8">
    <source>
        <dbReference type="PROSITE" id="PS50109"/>
    </source>
</evidence>
<feature type="compositionally biased region" description="Low complexity" evidence="7">
    <location>
        <begin position="555"/>
        <end position="569"/>
    </location>
</feature>
<dbReference type="SMART" id="SM00388">
    <property type="entry name" value="HisKA"/>
    <property type="match status" value="1"/>
</dbReference>
<dbReference type="EMBL" id="JAHCVI010000006">
    <property type="protein sequence ID" value="KAG7284241.1"/>
    <property type="molecule type" value="Genomic_DNA"/>
</dbReference>
<keyword evidence="5" id="KW-0418">Kinase</keyword>
<dbReference type="PANTHER" id="PTHR43047:SF72">
    <property type="entry name" value="OSMOSENSING HISTIDINE PROTEIN KINASE SLN1"/>
    <property type="match status" value="1"/>
</dbReference>
<dbReference type="GO" id="GO:0000155">
    <property type="term" value="F:phosphorelay sensor kinase activity"/>
    <property type="evidence" value="ECO:0007669"/>
    <property type="project" value="InterPro"/>
</dbReference>
<dbReference type="Gene3D" id="3.40.50.2300">
    <property type="match status" value="1"/>
</dbReference>
<evidence type="ECO:0000256" key="2">
    <source>
        <dbReference type="ARBA" id="ARBA00012438"/>
    </source>
</evidence>
<keyword evidence="11" id="KW-1185">Reference proteome</keyword>
<dbReference type="SMART" id="SM00448">
    <property type="entry name" value="REC"/>
    <property type="match status" value="1"/>
</dbReference>
<feature type="region of interest" description="Disordered" evidence="7">
    <location>
        <begin position="1040"/>
        <end position="1067"/>
    </location>
</feature>
<evidence type="ECO:0000256" key="7">
    <source>
        <dbReference type="SAM" id="MobiDB-lite"/>
    </source>
</evidence>
<gene>
    <name evidence="10" type="ORF">NEMBOFW57_010605</name>
</gene>
<evidence type="ECO:0000313" key="11">
    <source>
        <dbReference type="Proteomes" id="UP001197093"/>
    </source>
</evidence>
<organism evidence="10 11">
    <name type="scientific">Staphylotrichum longicolle</name>
    <dbReference type="NCBI Taxonomy" id="669026"/>
    <lineage>
        <taxon>Eukaryota</taxon>
        <taxon>Fungi</taxon>
        <taxon>Dikarya</taxon>
        <taxon>Ascomycota</taxon>
        <taxon>Pezizomycotina</taxon>
        <taxon>Sordariomycetes</taxon>
        <taxon>Sordariomycetidae</taxon>
        <taxon>Sordariales</taxon>
        <taxon>Chaetomiaceae</taxon>
        <taxon>Staphylotrichum</taxon>
    </lineage>
</organism>
<feature type="domain" description="Histidine kinase" evidence="8">
    <location>
        <begin position="747"/>
        <end position="1042"/>
    </location>
</feature>
<dbReference type="Gene3D" id="1.10.287.130">
    <property type="match status" value="1"/>
</dbReference>
<dbReference type="GO" id="GO:0005886">
    <property type="term" value="C:plasma membrane"/>
    <property type="evidence" value="ECO:0007669"/>
    <property type="project" value="TreeGrafter"/>
</dbReference>
<feature type="modified residue" description="4-aspartylphosphate" evidence="6">
    <location>
        <position position="1373"/>
    </location>
</feature>
<dbReference type="Pfam" id="PF00072">
    <property type="entry name" value="Response_reg"/>
    <property type="match status" value="1"/>
</dbReference>
<proteinExistence type="predicted"/>
<dbReference type="PANTHER" id="PTHR43047">
    <property type="entry name" value="TWO-COMPONENT HISTIDINE PROTEIN KINASE"/>
    <property type="match status" value="1"/>
</dbReference>
<evidence type="ECO:0000256" key="6">
    <source>
        <dbReference type="PROSITE-ProRule" id="PRU00169"/>
    </source>
</evidence>
<feature type="compositionally biased region" description="Basic and acidic residues" evidence="7">
    <location>
        <begin position="445"/>
        <end position="455"/>
    </location>
</feature>
<dbReference type="InterPro" id="IPR011006">
    <property type="entry name" value="CheY-like_superfamily"/>
</dbReference>
<dbReference type="PROSITE" id="PS50110">
    <property type="entry name" value="RESPONSE_REGULATORY"/>
    <property type="match status" value="1"/>
</dbReference>
<dbReference type="CDD" id="cd00082">
    <property type="entry name" value="HisKA"/>
    <property type="match status" value="1"/>
</dbReference>
<reference evidence="10" key="1">
    <citation type="submission" date="2023-02" db="EMBL/GenBank/DDBJ databases">
        <authorList>
            <person name="Palmer J.M."/>
        </authorList>
    </citation>
    <scope>NUCLEOTIDE SEQUENCE</scope>
    <source>
        <strain evidence="10">FW57</strain>
    </source>
</reference>
<feature type="region of interest" description="Disordered" evidence="7">
    <location>
        <begin position="619"/>
        <end position="661"/>
    </location>
</feature>
<keyword evidence="4" id="KW-0808">Transferase</keyword>
<feature type="region of interest" description="Disordered" evidence="7">
    <location>
        <begin position="808"/>
        <end position="834"/>
    </location>
</feature>
<evidence type="ECO:0000313" key="10">
    <source>
        <dbReference type="EMBL" id="KAG7284241.1"/>
    </source>
</evidence>
<dbReference type="SMART" id="SM00387">
    <property type="entry name" value="HATPase_c"/>
    <property type="match status" value="1"/>
</dbReference>
<feature type="region of interest" description="Disordered" evidence="7">
    <location>
        <begin position="408"/>
        <end position="488"/>
    </location>
</feature>
<feature type="compositionally biased region" description="Polar residues" evidence="7">
    <location>
        <begin position="1287"/>
        <end position="1315"/>
    </location>
</feature>
<evidence type="ECO:0000256" key="4">
    <source>
        <dbReference type="ARBA" id="ARBA00022679"/>
    </source>
</evidence>
<dbReference type="InterPro" id="IPR036890">
    <property type="entry name" value="HATPase_C_sf"/>
</dbReference>
<dbReference type="InterPro" id="IPR036097">
    <property type="entry name" value="HisK_dim/P_sf"/>
</dbReference>
<dbReference type="InterPro" id="IPR005467">
    <property type="entry name" value="His_kinase_dom"/>
</dbReference>